<dbReference type="CDD" id="cd11655">
    <property type="entry name" value="rap1_myb-like"/>
    <property type="match status" value="1"/>
</dbReference>
<dbReference type="SUPFAM" id="SSF46689">
    <property type="entry name" value="Homeodomain-like"/>
    <property type="match status" value="1"/>
</dbReference>
<feature type="compositionally biased region" description="Low complexity" evidence="9">
    <location>
        <begin position="177"/>
        <end position="190"/>
    </location>
</feature>
<feature type="compositionally biased region" description="Polar residues" evidence="9">
    <location>
        <begin position="460"/>
        <end position="483"/>
    </location>
</feature>
<feature type="compositionally biased region" description="Low complexity" evidence="9">
    <location>
        <begin position="545"/>
        <end position="555"/>
    </location>
</feature>
<dbReference type="InterPro" id="IPR015010">
    <property type="entry name" value="TERF2IP_Myb"/>
</dbReference>
<keyword evidence="2 8" id="KW-0158">Chromosome</keyword>
<keyword evidence="7 8" id="KW-0539">Nucleus</keyword>
<dbReference type="InterPro" id="IPR036431">
    <property type="entry name" value="ARID_dom_sf"/>
</dbReference>
<dbReference type="Gene3D" id="1.10.150.60">
    <property type="entry name" value="ARID DNA-binding domain"/>
    <property type="match status" value="1"/>
</dbReference>
<comment type="subcellular location">
    <subcellularLocation>
        <location evidence="8">Nucleus</location>
    </subcellularLocation>
    <subcellularLocation>
        <location evidence="8">Chromosome</location>
        <location evidence="8">Telomere</location>
    </subcellularLocation>
</comment>
<evidence type="ECO:0000256" key="4">
    <source>
        <dbReference type="ARBA" id="ARBA00023015"/>
    </source>
</evidence>
<evidence type="ECO:0000256" key="1">
    <source>
        <dbReference type="ARBA" id="ARBA00010467"/>
    </source>
</evidence>
<dbReference type="Gene3D" id="1.10.10.60">
    <property type="entry name" value="Homeodomain-like"/>
    <property type="match status" value="1"/>
</dbReference>
<dbReference type="Gene3D" id="1.10.10.2170">
    <property type="match status" value="1"/>
</dbReference>
<evidence type="ECO:0000256" key="8">
    <source>
        <dbReference type="RuleBase" id="RU367107"/>
    </source>
</evidence>
<feature type="domain" description="TERF2-interacting telomeric protein 1 Myb" evidence="10">
    <location>
        <begin position="112"/>
        <end position="165"/>
    </location>
</feature>
<organism evidence="12 13">
    <name type="scientific">Purpureocillium lilacinum</name>
    <name type="common">Paecilomyces lilacinus</name>
    <dbReference type="NCBI Taxonomy" id="33203"/>
    <lineage>
        <taxon>Eukaryota</taxon>
        <taxon>Fungi</taxon>
        <taxon>Dikarya</taxon>
        <taxon>Ascomycota</taxon>
        <taxon>Pezizomycotina</taxon>
        <taxon>Sordariomycetes</taxon>
        <taxon>Hypocreomycetidae</taxon>
        <taxon>Hypocreales</taxon>
        <taxon>Ophiocordycipitaceae</taxon>
        <taxon>Purpureocillium</taxon>
    </lineage>
</organism>
<keyword evidence="6" id="KW-0804">Transcription</keyword>
<accession>A0A179GWA6</accession>
<sequence>MAAGITYDGVASAEGGNIFKDVSFWVARRVPMRDSINNGGTVVPLEKNADILIADHARKDAPAGSYSWKFVTESVENGIIQIKDRYRIGPDPDLPRTVGSTDRPGKATRTRFTHSEDVALVKWVLRHGEHFAGNKIYQEFERANPRHTWQSWRDRFTKMLQPRGQAHLDELAREATPEPAVPAEEAQRAPSEAAGDAQNSAHQKASRATPKGPAQSKRNQAGSHKQDPRSSVATRASETSREPSTSPTTTPAKSALAHTPEKPEEPEPPSPIADTSEEDEMDTMARIFINDILTYGEEVGKDIDLATRIGEKIVGLWELSQAVEAQKVHPDEVDWLKVAEDLGYDFDPTGEVPKELCDCYRDNLVDFLEAMADYDSGGEEIKSGSDLSIAALRASRSPGLFLSPPSPSKPASHETATKKRTADIDQSNSSRKGKRRRLDPTVEIPSTPEEELQSTKKPLVSQTVSPSIRETLTGGRSQSTNGSRRLMSPPHDEGLTEDEDAAFETQVRYPPTLQTQESSVEVTPSQQLHSEAMDVTPIPLDLQKKTGTSKKMPTTSPSPPGPQVDKKKAKAAKRRLPAAFRESDDTPSANPTPSSPGPQTGSSAQTHSPKASSKDDQLGIRYWVDHYQALGYSHKIVVEAMDRTTLTPGFLAVTVMNSLRDGQGVPKDWEGVWTDRDDTVLRRVDASKAAGSAANAKAIRKAQKDEQRLRNKHTEDGVALRRQYLKDKDSIEKE</sequence>
<evidence type="ECO:0000256" key="6">
    <source>
        <dbReference type="ARBA" id="ARBA00023163"/>
    </source>
</evidence>
<dbReference type="InterPro" id="IPR039595">
    <property type="entry name" value="TE2IP/Rap1"/>
</dbReference>
<feature type="region of interest" description="Disordered" evidence="9">
    <location>
        <begin position="689"/>
        <end position="716"/>
    </location>
</feature>
<evidence type="ECO:0000256" key="3">
    <source>
        <dbReference type="ARBA" id="ARBA00022895"/>
    </source>
</evidence>
<name>A0A179GWA6_PURLI</name>
<comment type="subunit">
    <text evidence="8">Homodimer.</text>
</comment>
<dbReference type="InterPro" id="IPR021661">
    <property type="entry name" value="Rap1_C"/>
</dbReference>
<feature type="compositionally biased region" description="Low complexity" evidence="9">
    <location>
        <begin position="234"/>
        <end position="252"/>
    </location>
</feature>
<evidence type="ECO:0000313" key="12">
    <source>
        <dbReference type="EMBL" id="OAQ82247.1"/>
    </source>
</evidence>
<feature type="compositionally biased region" description="Basic and acidic residues" evidence="9">
    <location>
        <begin position="702"/>
        <end position="716"/>
    </location>
</feature>
<reference evidence="12 13" key="1">
    <citation type="submission" date="2016-01" db="EMBL/GenBank/DDBJ databases">
        <title>Biosynthesis of antibiotic leucinostatins and their inhibition on Phytophthora in bio-control Purpureocillium lilacinum.</title>
        <authorList>
            <person name="Wang G."/>
            <person name="Liu Z."/>
            <person name="Lin R."/>
            <person name="Li E."/>
            <person name="Mao Z."/>
            <person name="Ling J."/>
            <person name="Yin W."/>
            <person name="Xie B."/>
        </authorList>
    </citation>
    <scope>NUCLEOTIDE SEQUENCE [LARGE SCALE GENOMIC DNA]</scope>
    <source>
        <strain evidence="12">PLBJ-1</strain>
    </source>
</reference>
<evidence type="ECO:0000256" key="2">
    <source>
        <dbReference type="ARBA" id="ARBA00022454"/>
    </source>
</evidence>
<feature type="compositionally biased region" description="Polar residues" evidence="9">
    <location>
        <begin position="512"/>
        <end position="529"/>
    </location>
</feature>
<comment type="function">
    <text evidence="8">Involved in the regulation of telomere length, clustering and has a specific role in telomere position effect (TPE).</text>
</comment>
<keyword evidence="5" id="KW-0010">Activator</keyword>
<dbReference type="GO" id="GO:0010833">
    <property type="term" value="P:telomere maintenance via telomere lengthening"/>
    <property type="evidence" value="ECO:0007669"/>
    <property type="project" value="UniProtKB-UniRule"/>
</dbReference>
<dbReference type="PANTHER" id="PTHR16466:SF6">
    <property type="entry name" value="TELOMERIC REPEAT-BINDING FACTOR 2-INTERACTING PROTEIN 1"/>
    <property type="match status" value="1"/>
</dbReference>
<feature type="region of interest" description="Disordered" evidence="9">
    <location>
        <begin position="172"/>
        <end position="278"/>
    </location>
</feature>
<feature type="region of interest" description="Disordered" evidence="9">
    <location>
        <begin position="398"/>
        <end position="615"/>
    </location>
</feature>
<dbReference type="GO" id="GO:0042162">
    <property type="term" value="F:telomeric DNA binding"/>
    <property type="evidence" value="ECO:0007669"/>
    <property type="project" value="TreeGrafter"/>
</dbReference>
<keyword evidence="3 8" id="KW-0779">Telomere</keyword>
<dbReference type="Proteomes" id="UP000078240">
    <property type="component" value="Unassembled WGS sequence"/>
</dbReference>
<dbReference type="AlphaFoldDB" id="A0A179GWA6"/>
<evidence type="ECO:0000256" key="9">
    <source>
        <dbReference type="SAM" id="MobiDB-lite"/>
    </source>
</evidence>
<evidence type="ECO:0000259" key="11">
    <source>
        <dbReference type="Pfam" id="PF11626"/>
    </source>
</evidence>
<keyword evidence="12" id="KW-0238">DNA-binding</keyword>
<keyword evidence="4" id="KW-0805">Transcription regulation</keyword>
<comment type="similarity">
    <text evidence="1 8">Belongs to the RAP1 family.</text>
</comment>
<dbReference type="Pfam" id="PF11626">
    <property type="entry name" value="Rap1_C"/>
    <property type="match status" value="1"/>
</dbReference>
<evidence type="ECO:0000313" key="13">
    <source>
        <dbReference type="Proteomes" id="UP000078240"/>
    </source>
</evidence>
<dbReference type="GO" id="GO:0031848">
    <property type="term" value="P:protection from non-homologous end joining at telomere"/>
    <property type="evidence" value="ECO:0007669"/>
    <property type="project" value="TreeGrafter"/>
</dbReference>
<feature type="compositionally biased region" description="Basic residues" evidence="9">
    <location>
        <begin position="567"/>
        <end position="576"/>
    </location>
</feature>
<evidence type="ECO:0000259" key="10">
    <source>
        <dbReference type="Pfam" id="PF08914"/>
    </source>
</evidence>
<feature type="domain" description="TRF2-interacting telomeric protein/Rap1 C-terminal" evidence="11">
    <location>
        <begin position="627"/>
        <end position="726"/>
    </location>
</feature>
<dbReference type="EMBL" id="LSBH01000003">
    <property type="protein sequence ID" value="OAQ82247.1"/>
    <property type="molecule type" value="Genomic_DNA"/>
</dbReference>
<dbReference type="InterPro" id="IPR009057">
    <property type="entry name" value="Homeodomain-like_sf"/>
</dbReference>
<comment type="caution">
    <text evidence="12">The sequence shown here is derived from an EMBL/GenBank/DDBJ whole genome shotgun (WGS) entry which is preliminary data.</text>
</comment>
<gene>
    <name evidence="12" type="ORF">VFPBJ_04831</name>
</gene>
<proteinExistence type="inferred from homology"/>
<evidence type="ECO:0000256" key="5">
    <source>
        <dbReference type="ARBA" id="ARBA00023159"/>
    </source>
</evidence>
<evidence type="ECO:0000256" key="7">
    <source>
        <dbReference type="ARBA" id="ARBA00023242"/>
    </source>
</evidence>
<dbReference type="GO" id="GO:0070187">
    <property type="term" value="C:shelterin complex"/>
    <property type="evidence" value="ECO:0007669"/>
    <property type="project" value="TreeGrafter"/>
</dbReference>
<feature type="compositionally biased region" description="Basic and acidic residues" evidence="9">
    <location>
        <begin position="411"/>
        <end position="423"/>
    </location>
</feature>
<dbReference type="SUPFAM" id="SSF46774">
    <property type="entry name" value="ARID-like"/>
    <property type="match status" value="1"/>
</dbReference>
<dbReference type="InterPro" id="IPR038104">
    <property type="entry name" value="Rap1_C_sf"/>
</dbReference>
<feature type="compositionally biased region" description="Polar residues" evidence="9">
    <location>
        <begin position="216"/>
        <end position="233"/>
    </location>
</feature>
<dbReference type="PANTHER" id="PTHR16466">
    <property type="entry name" value="TELOMERE REPEAT-BINDING FACTOR 2-INTERACTING PROTEIN 1"/>
    <property type="match status" value="1"/>
</dbReference>
<dbReference type="Pfam" id="PF08914">
    <property type="entry name" value="Myb_Rap1"/>
    <property type="match status" value="1"/>
</dbReference>
<protein>
    <recommendedName>
        <fullName evidence="8">DNA-binding protein RAP1</fullName>
    </recommendedName>
</protein>
<feature type="region of interest" description="Disordered" evidence="9">
    <location>
        <begin position="90"/>
        <end position="109"/>
    </location>
</feature>